<dbReference type="AlphaFoldDB" id="A0A699HWK4"/>
<proteinExistence type="predicted"/>
<protein>
    <recommendedName>
        <fullName evidence="3">Transposase (Putative), gypsy type</fullName>
    </recommendedName>
</protein>
<evidence type="ECO:0000313" key="2">
    <source>
        <dbReference type="EMBL" id="GEY71433.1"/>
    </source>
</evidence>
<keyword evidence="1" id="KW-0175">Coiled coil</keyword>
<comment type="caution">
    <text evidence="2">The sequence shown here is derived from an EMBL/GenBank/DDBJ whole genome shotgun (WGS) entry which is preliminary data.</text>
</comment>
<evidence type="ECO:0008006" key="3">
    <source>
        <dbReference type="Google" id="ProtNLM"/>
    </source>
</evidence>
<gene>
    <name evidence="2" type="ORF">Tci_443407</name>
</gene>
<dbReference type="EMBL" id="BKCJ010202736">
    <property type="protein sequence ID" value="GEY71433.1"/>
    <property type="molecule type" value="Genomic_DNA"/>
</dbReference>
<accession>A0A699HWK4</accession>
<sequence length="1107" mass="121491">MSAITDIRCVLTKKTLDALYDTFRIPEEVHPIFPNQNDTMHERPAGKIRLYTRNGYFCFHPYPESYQIAPDRADSELEASVERLFDEGGSGTQMEQRDFARGGLDANIHPVVKAVNTVVEDVALVQARRQEKRKSMVVDVGGVSRLPKKLKEDHETLSGASVGGKSPSALQRLLAEAMLNAKFEVAAISTLPFVTAYVSTTPKCEDGDATDFVAEPNLHTIGASQRFVISSDSSHHSGPTIVEAEVDSLVRSSAPIMTTATTVTFTVDSALVPKEKPVKPLYFLLILLQLAESIPTLVMTHGSRLNDGHVCREMVDEFAHPKFFASVRGMEHDQLFTEFNVGSARQMSLSAEVRMHAEYNVKDKRRLKSVVKRQDELLKARDREIKNLKAQLLLKATEAGRNDILEKERNALDVKVIDLEASVVGKECDLTDLNAQLKSIKSQNGNFADRVHELEISSTGLQEKITVYDNCMEQLEEFQDDRIGAAISRAIEKGMQSGLAAAVDHGREGRSLTDVAAYNLDPEADFNSSLQKFREVDFPLLVELKSHKDASTEDIMNVLRLEGALADASGINDLQPDIEQLKVPIHRSEDQVVLGETSLLFSLKPLSVTSLMGEASTSGVVPATSVTTTAISTTFASTSSIRPISIDDYEIVGVDGQEGAGTNGQPVADGNVAPFPNIEVHYPVAESAWVNCLHFVDITLLEVADIPGPSYLGPGFPMSFARLESLSRYTRSPGLKLALQTLKLYYFSIFVLLFASRIVACSLFSSKRSRLILKASSFCTRSASAVLNVGMSISAGTTASISYVNENRVSPLLDFIMVWPLVYGCLTEAKCWQINSFSHQSLNGLSWNYFPLSEIIAPGSLIVNISHAPEPSVQKDPFVNRIHGSGSSSSTFISVSSESSSGRLTIESASIYFLTDTLVLKNGKDFSDDLAKNLFRLASFPFNLCMSFNHFEDGRLKTASTLSGHTFSPLVLTLYPKNIPSSTPKVVHVYFEISSNLFVEHLIHQTLCFAICLGTPVISAGFQAKISKLRWSRPHNLLWPPSVRVEPIITARFRYSRFISTLTLSSNIGLVSERVSSGPETNAHSSGTNLLLFRAITPPSTGSFRIP</sequence>
<organism evidence="2">
    <name type="scientific">Tanacetum cinerariifolium</name>
    <name type="common">Dalmatian daisy</name>
    <name type="synonym">Chrysanthemum cinerariifolium</name>
    <dbReference type="NCBI Taxonomy" id="118510"/>
    <lineage>
        <taxon>Eukaryota</taxon>
        <taxon>Viridiplantae</taxon>
        <taxon>Streptophyta</taxon>
        <taxon>Embryophyta</taxon>
        <taxon>Tracheophyta</taxon>
        <taxon>Spermatophyta</taxon>
        <taxon>Magnoliopsida</taxon>
        <taxon>eudicotyledons</taxon>
        <taxon>Gunneridae</taxon>
        <taxon>Pentapetalae</taxon>
        <taxon>asterids</taxon>
        <taxon>campanulids</taxon>
        <taxon>Asterales</taxon>
        <taxon>Asteraceae</taxon>
        <taxon>Asteroideae</taxon>
        <taxon>Anthemideae</taxon>
        <taxon>Anthemidinae</taxon>
        <taxon>Tanacetum</taxon>
    </lineage>
</organism>
<reference evidence="2" key="1">
    <citation type="journal article" date="2019" name="Sci. Rep.">
        <title>Draft genome of Tanacetum cinerariifolium, the natural source of mosquito coil.</title>
        <authorList>
            <person name="Yamashiro T."/>
            <person name="Shiraishi A."/>
            <person name="Satake H."/>
            <person name="Nakayama K."/>
        </authorList>
    </citation>
    <scope>NUCLEOTIDE SEQUENCE</scope>
</reference>
<feature type="coiled-coil region" evidence="1">
    <location>
        <begin position="371"/>
        <end position="422"/>
    </location>
</feature>
<name>A0A699HWK4_TANCI</name>
<evidence type="ECO:0000256" key="1">
    <source>
        <dbReference type="SAM" id="Coils"/>
    </source>
</evidence>